<keyword evidence="2" id="KW-0489">Methyltransferase</keyword>
<evidence type="ECO:0000313" key="3">
    <source>
        <dbReference type="Proteomes" id="UP000477750"/>
    </source>
</evidence>
<comment type="caution">
    <text evidence="2">The sequence shown here is derived from an EMBL/GenBank/DDBJ whole genome shotgun (WGS) entry which is preliminary data.</text>
</comment>
<name>A0A6L5G4R4_9ACTN</name>
<dbReference type="GO" id="GO:0008168">
    <property type="term" value="F:methyltransferase activity"/>
    <property type="evidence" value="ECO:0007669"/>
    <property type="project" value="UniProtKB-KW"/>
</dbReference>
<dbReference type="SUPFAM" id="SSF53335">
    <property type="entry name" value="S-adenosyl-L-methionine-dependent methyltransferases"/>
    <property type="match status" value="1"/>
</dbReference>
<dbReference type="Gene3D" id="2.20.25.110">
    <property type="entry name" value="S-adenosyl-L-methionine-dependent methyltransferases"/>
    <property type="match status" value="1"/>
</dbReference>
<reference evidence="2 3" key="1">
    <citation type="submission" date="2019-10" db="EMBL/GenBank/DDBJ databases">
        <title>Glycomyces albidus sp. nov., a novel actinomycete isolated from rhizosphere soil of wheat (Triticum aestivum L.).</title>
        <authorList>
            <person name="Qian L."/>
        </authorList>
    </citation>
    <scope>NUCLEOTIDE SEQUENCE [LARGE SCALE GENOMIC DNA]</scope>
    <source>
        <strain evidence="2 3">NEAU-7082</strain>
    </source>
</reference>
<accession>A0A6L5G4R4</accession>
<protein>
    <submittedName>
        <fullName evidence="2">Methyltransferase domain-containing protein</fullName>
    </submittedName>
</protein>
<feature type="domain" description="Methyltransferase" evidence="1">
    <location>
        <begin position="106"/>
        <end position="201"/>
    </location>
</feature>
<evidence type="ECO:0000313" key="2">
    <source>
        <dbReference type="EMBL" id="MQM24612.1"/>
    </source>
</evidence>
<dbReference type="Pfam" id="PF13649">
    <property type="entry name" value="Methyltransf_25"/>
    <property type="match status" value="1"/>
</dbReference>
<dbReference type="InterPro" id="IPR029063">
    <property type="entry name" value="SAM-dependent_MTases_sf"/>
</dbReference>
<gene>
    <name evidence="2" type="ORF">GFD30_03315</name>
</gene>
<organism evidence="2 3">
    <name type="scientific">Glycomyces albidus</name>
    <dbReference type="NCBI Taxonomy" id="2656774"/>
    <lineage>
        <taxon>Bacteria</taxon>
        <taxon>Bacillati</taxon>
        <taxon>Actinomycetota</taxon>
        <taxon>Actinomycetes</taxon>
        <taxon>Glycomycetales</taxon>
        <taxon>Glycomycetaceae</taxon>
        <taxon>Glycomyces</taxon>
    </lineage>
</organism>
<dbReference type="Gene3D" id="3.40.50.150">
    <property type="entry name" value="Vaccinia Virus protein VP39"/>
    <property type="match status" value="1"/>
</dbReference>
<dbReference type="InterPro" id="IPR041698">
    <property type="entry name" value="Methyltransf_25"/>
</dbReference>
<sequence length="316" mass="35675">MRRPCAPARRRLGIRPARTGAWRYRRTGRARARRRYVKRLRLSAVRPRLTSTTTIGDPVTRRARSADWDYGELSARVYELDKPAGRSLGGDVEFYTRRLGAVTGEILEPAVGTGRMLVPLLRHGLRVTGYDTSEHMLRICRDNLAAAGLEADVFIGDMTAYTKPGVYEAILVPTGSIVLVPDRDAAVRALRCMHESLRPGGRLFVDVPPPRLLTGPGALRHWQDGDSELLILQTMHVDLDEVNQRVVRWLRYELWREGRLVETQLQNSPMLCFGAQEFRMLLREAGFTDVAVYGDYDEDAELAADASIWTFEAVRA</sequence>
<evidence type="ECO:0000259" key="1">
    <source>
        <dbReference type="Pfam" id="PF13649"/>
    </source>
</evidence>
<dbReference type="EMBL" id="WIAO01000002">
    <property type="protein sequence ID" value="MQM24612.1"/>
    <property type="molecule type" value="Genomic_DNA"/>
</dbReference>
<keyword evidence="3" id="KW-1185">Reference proteome</keyword>
<dbReference type="GO" id="GO:0032259">
    <property type="term" value="P:methylation"/>
    <property type="evidence" value="ECO:0007669"/>
    <property type="project" value="UniProtKB-KW"/>
</dbReference>
<dbReference type="Proteomes" id="UP000477750">
    <property type="component" value="Unassembled WGS sequence"/>
</dbReference>
<keyword evidence="2" id="KW-0808">Transferase</keyword>
<dbReference type="CDD" id="cd02440">
    <property type="entry name" value="AdoMet_MTases"/>
    <property type="match status" value="1"/>
</dbReference>
<proteinExistence type="predicted"/>
<dbReference type="AlphaFoldDB" id="A0A6L5G4R4"/>